<feature type="compositionally biased region" description="Low complexity" evidence="1">
    <location>
        <begin position="453"/>
        <end position="471"/>
    </location>
</feature>
<feature type="compositionally biased region" description="Polar residues" evidence="1">
    <location>
        <begin position="318"/>
        <end position="333"/>
    </location>
</feature>
<keyword evidence="2" id="KW-0472">Membrane</keyword>
<feature type="compositionally biased region" description="Basic and acidic residues" evidence="1">
    <location>
        <begin position="382"/>
        <end position="393"/>
    </location>
</feature>
<accession>A0A496PHY4</accession>
<protein>
    <submittedName>
        <fullName evidence="3">Uncharacterized protein</fullName>
    </submittedName>
</protein>
<feature type="transmembrane region" description="Helical" evidence="2">
    <location>
        <begin position="188"/>
        <end position="208"/>
    </location>
</feature>
<name>A0A496PHY4_9MICC</name>
<dbReference type="RefSeq" id="WP_121485273.1">
    <property type="nucleotide sequence ID" value="NZ_QQXL01000005.1"/>
</dbReference>
<gene>
    <name evidence="3" type="ORF">DWQ67_08970</name>
</gene>
<feature type="region of interest" description="Disordered" evidence="1">
    <location>
        <begin position="411"/>
        <end position="474"/>
    </location>
</feature>
<dbReference type="Proteomes" id="UP000273119">
    <property type="component" value="Unassembled WGS sequence"/>
</dbReference>
<feature type="region of interest" description="Disordered" evidence="1">
    <location>
        <begin position="207"/>
        <end position="262"/>
    </location>
</feature>
<feature type="region of interest" description="Disordered" evidence="1">
    <location>
        <begin position="309"/>
        <end position="338"/>
    </location>
</feature>
<feature type="compositionally biased region" description="Low complexity" evidence="1">
    <location>
        <begin position="207"/>
        <end position="225"/>
    </location>
</feature>
<evidence type="ECO:0000256" key="2">
    <source>
        <dbReference type="SAM" id="Phobius"/>
    </source>
</evidence>
<evidence type="ECO:0000256" key="1">
    <source>
        <dbReference type="SAM" id="MobiDB-lite"/>
    </source>
</evidence>
<comment type="caution">
    <text evidence="3">The sequence shown here is derived from an EMBL/GenBank/DDBJ whole genome shotgun (WGS) entry which is preliminary data.</text>
</comment>
<feature type="region of interest" description="Disordered" evidence="1">
    <location>
        <begin position="118"/>
        <end position="141"/>
    </location>
</feature>
<feature type="region of interest" description="Disordered" evidence="1">
    <location>
        <begin position="360"/>
        <end position="393"/>
    </location>
</feature>
<evidence type="ECO:0000313" key="4">
    <source>
        <dbReference type="Proteomes" id="UP000273119"/>
    </source>
</evidence>
<feature type="region of interest" description="Disordered" evidence="1">
    <location>
        <begin position="565"/>
        <end position="586"/>
    </location>
</feature>
<dbReference type="AlphaFoldDB" id="A0A496PHY4"/>
<keyword evidence="2" id="KW-0812">Transmembrane</keyword>
<sequence length="726" mass="75568">MSYSSKPKPPPLSPRNSRLALVTGWTLAAAALGSLGVGLAQNAAPQQEVRFQVEQGLPYGVTQASVEAAMAKSPVRSREPLEIRVARGPMPDAQRYGRVPISADAFVTLDAPTDRIGALSSSAPSRGNAVSALQDTDGRAPSVSELSRELDRVLSQNLDTGNGPTAVVQVARALAEGQPGRAWQEPGGWLLVAVGLGSAGGTSLLMGWPRRMSGSSRRMPGSLRRNGSGVTARIDSTLSPGSSGAVGARSTEQKGQVAQDPATDLAPLLEELCFRWERLPRGIPGMDQDRLGADLKRLRRAGTAVESWATEVRAGNQRAGNQRAGSQRVSEQQPALPAATVRKVELAIEPLRQRLKTLRDQLGTEGISTSGPTGGSTSGSADRPKDGTSTDDPARRLLASAAGLAAQTRGLLGDGPAAATPAASGTGNPAPSRKGNPAPSRRGNPAASRRGNPAASGRGSAVSRSAASRPAKPLRGERVVRWSLQSLVAAAVGAVAVIPAILVGYGAEPPESAGDQRVERVSIQGDGLPLDQDDVLRVLDEARFPRPQHLVIRVDPAPELVKRAVADSGKDGPEAGGASSRSGREYFVPTSLLPTQTALLRTASPELFDPQTGQLTGDTTVVGLWRLPDGRLATNMTLTSVAAGTQTASMPGVGSSRDFGLVVDPSNVDSMLGRLETSWPEAAARESLTHPAVSADATGWVVFGSATVLSLGFMRRQYPDRTAKEL</sequence>
<evidence type="ECO:0000313" key="3">
    <source>
        <dbReference type="EMBL" id="RKW70085.1"/>
    </source>
</evidence>
<feature type="compositionally biased region" description="Low complexity" evidence="1">
    <location>
        <begin position="414"/>
        <end position="432"/>
    </location>
</feature>
<keyword evidence="4" id="KW-1185">Reference proteome</keyword>
<keyword evidence="2" id="KW-1133">Transmembrane helix</keyword>
<proteinExistence type="predicted"/>
<dbReference type="EMBL" id="QQXL01000005">
    <property type="protein sequence ID" value="RKW70085.1"/>
    <property type="molecule type" value="Genomic_DNA"/>
</dbReference>
<reference evidence="3 4" key="1">
    <citation type="submission" date="2018-07" db="EMBL/GenBank/DDBJ databases">
        <title>Arthrobacter sp. nov., isolated from raw cow's milk with high bacterial count.</title>
        <authorList>
            <person name="Hahne J."/>
            <person name="Isele D."/>
            <person name="Lipski A."/>
        </authorList>
    </citation>
    <scope>NUCLEOTIDE SEQUENCE [LARGE SCALE GENOMIC DNA]</scope>
    <source>
        <strain evidence="3 4">JZ R-183</strain>
    </source>
</reference>
<organism evidence="3 4">
    <name type="scientific">Galactobacter caseinivorans</name>
    <dbReference type="NCBI Taxonomy" id="2676123"/>
    <lineage>
        <taxon>Bacteria</taxon>
        <taxon>Bacillati</taxon>
        <taxon>Actinomycetota</taxon>
        <taxon>Actinomycetes</taxon>
        <taxon>Micrococcales</taxon>
        <taxon>Micrococcaceae</taxon>
        <taxon>Galactobacter</taxon>
    </lineage>
</organism>